<gene>
    <name evidence="1" type="ORF">F4820DRAFT_254790</name>
</gene>
<accession>A0ACB9ZGD6</accession>
<keyword evidence="2" id="KW-1185">Reference proteome</keyword>
<dbReference type="Proteomes" id="UP001497700">
    <property type="component" value="Unassembled WGS sequence"/>
</dbReference>
<evidence type="ECO:0000313" key="1">
    <source>
        <dbReference type="EMBL" id="KAI4870401.1"/>
    </source>
</evidence>
<protein>
    <submittedName>
        <fullName evidence="1">Uncharacterized protein</fullName>
    </submittedName>
</protein>
<reference evidence="1 2" key="1">
    <citation type="journal article" date="2022" name="New Phytol.">
        <title>Ecological generalism drives hyperdiversity of secondary metabolite gene clusters in xylarialean endophytes.</title>
        <authorList>
            <person name="Franco M.E.E."/>
            <person name="Wisecaver J.H."/>
            <person name="Arnold A.E."/>
            <person name="Ju Y.M."/>
            <person name="Slot J.C."/>
            <person name="Ahrendt S."/>
            <person name="Moore L.P."/>
            <person name="Eastman K.E."/>
            <person name="Scott K."/>
            <person name="Konkel Z."/>
            <person name="Mondo S.J."/>
            <person name="Kuo A."/>
            <person name="Hayes R.D."/>
            <person name="Haridas S."/>
            <person name="Andreopoulos B."/>
            <person name="Riley R."/>
            <person name="LaButti K."/>
            <person name="Pangilinan J."/>
            <person name="Lipzen A."/>
            <person name="Amirebrahimi M."/>
            <person name="Yan J."/>
            <person name="Adam C."/>
            <person name="Keymanesh K."/>
            <person name="Ng V."/>
            <person name="Louie K."/>
            <person name="Northen T."/>
            <person name="Drula E."/>
            <person name="Henrissat B."/>
            <person name="Hsieh H.M."/>
            <person name="Youens-Clark K."/>
            <person name="Lutzoni F."/>
            <person name="Miadlikowska J."/>
            <person name="Eastwood D.C."/>
            <person name="Hamelin R.C."/>
            <person name="Grigoriev I.V."/>
            <person name="U'Ren J.M."/>
        </authorList>
    </citation>
    <scope>NUCLEOTIDE SEQUENCE [LARGE SCALE GENOMIC DNA]</scope>
    <source>
        <strain evidence="1 2">CBS 119005</strain>
    </source>
</reference>
<comment type="caution">
    <text evidence="1">The sequence shown here is derived from an EMBL/GenBank/DDBJ whole genome shotgun (WGS) entry which is preliminary data.</text>
</comment>
<sequence length="360" mass="38037">MAFTNGIVALVAIFLFTSNIKLAQSLDMAYCANINTASTNGNSSIYQSDGLCHDFCLSDYAFSILQDDSCWCSNYVPDKTTQVDTDECDISCHGFPSDTCGGDGLWGYIALDKEPVGTSGASTSTKISSPDPITRTVQNTVTVTPTVPTTTSTSVPDTTDKTTTTTRHTSTSTTSPSVSVHTVTAGGTVSLQTVTVIPTVTSGVETSAPSDANSTGMTASHQGLSTGQAVGVAIGVLGAVAIAIAAGVLFFFRRRRRQGQGDIIEDTSGSHRGSSAGMMSTPTTAMASVWDGDNTSTGRRNSRFMPHDPRMDPYTTNIYSRFDNKSHESINTLQDNRDYSRKVLRTTNPDPTDPEGDGGH</sequence>
<organism evidence="1 2">
    <name type="scientific">Hypoxylon rubiginosum</name>
    <dbReference type="NCBI Taxonomy" id="110542"/>
    <lineage>
        <taxon>Eukaryota</taxon>
        <taxon>Fungi</taxon>
        <taxon>Dikarya</taxon>
        <taxon>Ascomycota</taxon>
        <taxon>Pezizomycotina</taxon>
        <taxon>Sordariomycetes</taxon>
        <taxon>Xylariomycetidae</taxon>
        <taxon>Xylariales</taxon>
        <taxon>Hypoxylaceae</taxon>
        <taxon>Hypoxylon</taxon>
    </lineage>
</organism>
<name>A0ACB9ZGD6_9PEZI</name>
<dbReference type="EMBL" id="MU393424">
    <property type="protein sequence ID" value="KAI4870401.1"/>
    <property type="molecule type" value="Genomic_DNA"/>
</dbReference>
<proteinExistence type="predicted"/>
<evidence type="ECO:0000313" key="2">
    <source>
        <dbReference type="Proteomes" id="UP001497700"/>
    </source>
</evidence>